<dbReference type="Proteomes" id="UP000008320">
    <property type="component" value="Chromosome"/>
</dbReference>
<proteinExistence type="predicted"/>
<gene>
    <name evidence="1" type="ordered locus">ECH_0268</name>
</gene>
<dbReference type="EMBL" id="CP000236">
    <property type="protein sequence ID" value="ABD44877.1"/>
    <property type="molecule type" value="Genomic_DNA"/>
</dbReference>
<dbReference type="KEGG" id="ech:ECH_0268"/>
<reference evidence="1 2" key="1">
    <citation type="journal article" date="2006" name="PLoS Genet.">
        <title>Comparative genomics of emerging human ehrlichiosis agents.</title>
        <authorList>
            <person name="Dunning Hotopp J.C."/>
            <person name="Lin M."/>
            <person name="Madupu R."/>
            <person name="Crabtree J."/>
            <person name="Angiuoli S.V."/>
            <person name="Eisen J.A."/>
            <person name="Seshadri R."/>
            <person name="Ren Q."/>
            <person name="Wu M."/>
            <person name="Utterback T.R."/>
            <person name="Smith S."/>
            <person name="Lewis M."/>
            <person name="Khouri H."/>
            <person name="Zhang C."/>
            <person name="Niu H."/>
            <person name="Lin Q."/>
            <person name="Ohashi N."/>
            <person name="Zhi N."/>
            <person name="Nelson W."/>
            <person name="Brinkac L.M."/>
            <person name="Dodson R.J."/>
            <person name="Rosovitz M.J."/>
            <person name="Sundaram J."/>
            <person name="Daugherty S.C."/>
            <person name="Davidsen T."/>
            <person name="Durkin A.S."/>
            <person name="Gwinn M."/>
            <person name="Haft D.H."/>
            <person name="Selengut J.D."/>
            <person name="Sullivan S.A."/>
            <person name="Zafar N."/>
            <person name="Zhou L."/>
            <person name="Benahmed F."/>
            <person name="Forberger H."/>
            <person name="Halpin R."/>
            <person name="Mulligan S."/>
            <person name="Robinson J."/>
            <person name="White O."/>
            <person name="Rikihisa Y."/>
            <person name="Tettelin H."/>
        </authorList>
    </citation>
    <scope>NUCLEOTIDE SEQUENCE [LARGE SCALE GENOMIC DNA]</scope>
    <source>
        <strain evidence="2">ATCC CRL-10679 / Arkansas</strain>
    </source>
</reference>
<evidence type="ECO:0000313" key="1">
    <source>
        <dbReference type="EMBL" id="ABD44877.1"/>
    </source>
</evidence>
<dbReference type="AlphaFoldDB" id="Q2GHJ4"/>
<sequence length="48" mass="5751">MLTKIIEKLNTFYLSLLHNIKFIQTNINEYCIKKYKTLCLLSSILERT</sequence>
<keyword evidence="2" id="KW-1185">Reference proteome</keyword>
<name>Q2GHJ4_EHRCR</name>
<organism evidence="1 2">
    <name type="scientific">Ehrlichia chaffeensis (strain ATCC CRL-10679 / Arkansas)</name>
    <dbReference type="NCBI Taxonomy" id="205920"/>
    <lineage>
        <taxon>Bacteria</taxon>
        <taxon>Pseudomonadati</taxon>
        <taxon>Pseudomonadota</taxon>
        <taxon>Alphaproteobacteria</taxon>
        <taxon>Rickettsiales</taxon>
        <taxon>Anaplasmataceae</taxon>
        <taxon>Ehrlichia</taxon>
    </lineage>
</organism>
<evidence type="ECO:0000313" key="2">
    <source>
        <dbReference type="Proteomes" id="UP000008320"/>
    </source>
</evidence>
<dbReference type="HOGENOM" id="CLU_3152274_0_0_5"/>
<accession>Q2GHJ4</accession>
<protein>
    <submittedName>
        <fullName evidence="1">Uncharacterized protein</fullName>
    </submittedName>
</protein>